<reference evidence="2" key="1">
    <citation type="submission" date="2014-11" db="EMBL/GenBank/DDBJ databases">
        <authorList>
            <person name="Amaro Gonzalez C."/>
        </authorList>
    </citation>
    <scope>NUCLEOTIDE SEQUENCE</scope>
</reference>
<proteinExistence type="predicted"/>
<protein>
    <submittedName>
        <fullName evidence="2">Uncharacterized protein</fullName>
    </submittedName>
</protein>
<accession>A0A0E9RDE7</accession>
<dbReference type="AlphaFoldDB" id="A0A0E9RDE7"/>
<organism evidence="2">
    <name type="scientific">Anguilla anguilla</name>
    <name type="common">European freshwater eel</name>
    <name type="synonym">Muraena anguilla</name>
    <dbReference type="NCBI Taxonomy" id="7936"/>
    <lineage>
        <taxon>Eukaryota</taxon>
        <taxon>Metazoa</taxon>
        <taxon>Chordata</taxon>
        <taxon>Craniata</taxon>
        <taxon>Vertebrata</taxon>
        <taxon>Euteleostomi</taxon>
        <taxon>Actinopterygii</taxon>
        <taxon>Neopterygii</taxon>
        <taxon>Teleostei</taxon>
        <taxon>Anguilliformes</taxon>
        <taxon>Anguillidae</taxon>
        <taxon>Anguilla</taxon>
    </lineage>
</organism>
<evidence type="ECO:0000313" key="2">
    <source>
        <dbReference type="EMBL" id="JAH27124.1"/>
    </source>
</evidence>
<dbReference type="EMBL" id="GBXM01081453">
    <property type="protein sequence ID" value="JAH27124.1"/>
    <property type="molecule type" value="Transcribed_RNA"/>
</dbReference>
<evidence type="ECO:0000256" key="1">
    <source>
        <dbReference type="SAM" id="MobiDB-lite"/>
    </source>
</evidence>
<feature type="region of interest" description="Disordered" evidence="1">
    <location>
        <begin position="23"/>
        <end position="45"/>
    </location>
</feature>
<feature type="compositionally biased region" description="Basic and acidic residues" evidence="1">
    <location>
        <begin position="25"/>
        <end position="36"/>
    </location>
</feature>
<reference evidence="2" key="2">
    <citation type="journal article" date="2015" name="Fish Shellfish Immunol.">
        <title>Early steps in the European eel (Anguilla anguilla)-Vibrio vulnificus interaction in the gills: Role of the RtxA13 toxin.</title>
        <authorList>
            <person name="Callol A."/>
            <person name="Pajuelo D."/>
            <person name="Ebbesson L."/>
            <person name="Teles M."/>
            <person name="MacKenzie S."/>
            <person name="Amaro C."/>
        </authorList>
    </citation>
    <scope>NUCLEOTIDE SEQUENCE</scope>
</reference>
<name>A0A0E9RDE7_ANGAN</name>
<sequence length="45" mass="5238">MRFPHRRSVLEQVTFRHVNQSTEVALRDGSHPEHWPSESSESVPP</sequence>